<dbReference type="AlphaFoldDB" id="A0A1F5G8E2"/>
<dbReference type="Proteomes" id="UP000177369">
    <property type="component" value="Unassembled WGS sequence"/>
</dbReference>
<feature type="transmembrane region" description="Helical" evidence="1">
    <location>
        <begin position="20"/>
        <end position="41"/>
    </location>
</feature>
<keyword evidence="1" id="KW-0472">Membrane</keyword>
<name>A0A1F5G8E2_9BACT</name>
<keyword evidence="1" id="KW-0812">Transmembrane</keyword>
<dbReference type="InterPro" id="IPR012902">
    <property type="entry name" value="N_methyl_site"/>
</dbReference>
<dbReference type="Pfam" id="PF07963">
    <property type="entry name" value="N_methyl"/>
    <property type="match status" value="1"/>
</dbReference>
<comment type="caution">
    <text evidence="2">The sequence shown here is derived from an EMBL/GenBank/DDBJ whole genome shotgun (WGS) entry which is preliminary data.</text>
</comment>
<dbReference type="InterPro" id="IPR045584">
    <property type="entry name" value="Pilin-like"/>
</dbReference>
<evidence type="ECO:0000256" key="1">
    <source>
        <dbReference type="SAM" id="Phobius"/>
    </source>
</evidence>
<dbReference type="STRING" id="1797714.A3D04_01510"/>
<evidence type="ECO:0008006" key="4">
    <source>
        <dbReference type="Google" id="ProtNLM"/>
    </source>
</evidence>
<proteinExistence type="predicted"/>
<gene>
    <name evidence="2" type="ORF">A3D04_01510</name>
</gene>
<protein>
    <recommendedName>
        <fullName evidence="4">General secretion pathway GspH domain-containing protein</fullName>
    </recommendedName>
</protein>
<dbReference type="SUPFAM" id="SSF54523">
    <property type="entry name" value="Pili subunits"/>
    <property type="match status" value="1"/>
</dbReference>
<keyword evidence="1" id="KW-1133">Transmembrane helix</keyword>
<dbReference type="EMBL" id="MFBD01000037">
    <property type="protein sequence ID" value="OGD88128.1"/>
    <property type="molecule type" value="Genomic_DNA"/>
</dbReference>
<dbReference type="NCBIfam" id="TIGR02532">
    <property type="entry name" value="IV_pilin_GFxxxE"/>
    <property type="match status" value="1"/>
</dbReference>
<reference evidence="2 3" key="1">
    <citation type="journal article" date="2016" name="Nat. Commun.">
        <title>Thousands of microbial genomes shed light on interconnected biogeochemical processes in an aquifer system.</title>
        <authorList>
            <person name="Anantharaman K."/>
            <person name="Brown C.T."/>
            <person name="Hug L.A."/>
            <person name="Sharon I."/>
            <person name="Castelle C.J."/>
            <person name="Probst A.J."/>
            <person name="Thomas B.C."/>
            <person name="Singh A."/>
            <person name="Wilkins M.J."/>
            <person name="Karaoz U."/>
            <person name="Brodie E.L."/>
            <person name="Williams K.H."/>
            <person name="Hubbard S.S."/>
            <person name="Banfield J.F."/>
        </authorList>
    </citation>
    <scope>NUCLEOTIDE SEQUENCE [LARGE SCALE GENOMIC DNA]</scope>
</reference>
<accession>A0A1F5G8E2</accession>
<evidence type="ECO:0000313" key="3">
    <source>
        <dbReference type="Proteomes" id="UP000177369"/>
    </source>
</evidence>
<organism evidence="2 3">
    <name type="scientific">Candidatus Curtissbacteria bacterium RIFCSPHIGHO2_02_FULL_40_16b</name>
    <dbReference type="NCBI Taxonomy" id="1797714"/>
    <lineage>
        <taxon>Bacteria</taxon>
        <taxon>Candidatus Curtissiibacteriota</taxon>
    </lineage>
</organism>
<evidence type="ECO:0000313" key="2">
    <source>
        <dbReference type="EMBL" id="OGD88128.1"/>
    </source>
</evidence>
<sequence length="158" mass="17128">MRKLSTLNSQLSTYNGFTLIEILLVMAIIAIITSYATINLLRPQISASLESTTTQISSDIKGQQLKSMAGDSEGAGTSQIYGVRFEADRYILFRGAYPSPSDFTVNLEPSVLIVNSPQEFSFAKRSGETSAGNVVIEHIQSGDQKTLSINKFGAITIN</sequence>